<dbReference type="PROSITE" id="PS51085">
    <property type="entry name" value="2FE2S_FER_2"/>
    <property type="match status" value="1"/>
</dbReference>
<organism evidence="6 7">
    <name type="scientific">Paracraurococcus lichenis</name>
    <dbReference type="NCBI Taxonomy" id="3064888"/>
    <lineage>
        <taxon>Bacteria</taxon>
        <taxon>Pseudomonadati</taxon>
        <taxon>Pseudomonadota</taxon>
        <taxon>Alphaproteobacteria</taxon>
        <taxon>Acetobacterales</taxon>
        <taxon>Roseomonadaceae</taxon>
        <taxon>Paracraurococcus</taxon>
    </lineage>
</organism>
<dbReference type="InterPro" id="IPR002888">
    <property type="entry name" value="2Fe-2S-bd"/>
</dbReference>
<sequence>MTGQAILLTVNGATQAVAAPPGTRLSAALRDHLGLTGTKIGCDAGDCGACTVLLDGAQACACLVPLAQAAGRSVTTVEGLAATPMGAALQRAFLHHGAAQCGICTPGMLMAASELLAATPRPSKAEAMAALGGVLCRCTGYRKILEAVCAAHAFLEGGPAPALPASGCAVGARMPRADGEAKVTGADLFGADAAPAEALWLRAVRSPHPRARFAFGDWAPLLARHPGLVRVLTAADVPGRNGYGIYPDIKDQPVFAEGEVRYRGDCLCALVGDRATLAAIREEDLPIAWERLDPVTLDAALGGPALHPRWPENVLTTGRLVSGDAAAALAASAHVAEIAIETGFVEHAYIEPEAGWARRVRPEGGGQDNSDRIEVFGCTQAPYMDLEEVAGVLGIPHSAVRIIPSACGGGFGGKLDVLLQPMLAIAAWLLDRPVRAVLPRAESMAASTKRHPARIAARAGCDATGRLTGFAFEGLYDTGAYASWGPTVAGRVPVHATGPYRVPAVATRARAIFTNNPPSGAFRGFGVPQAAIAQEALWDRLADAAGLDRLELRLLNALRAGDTTGTGQVLEHSVGLAACLEALRPRWQALRAEAAAANAEESGGSDSDLQASPFGHRTRGARRRHGVGIACMWYGIGNTGMSNPSTMRVTLGPEGLVFHNGAVDIGQGSTTVLLQIAADALGLPPSTFRLVLGDTDLTADAGKTSASRQTFVSGRAAQEAGKSLRDAILLRANAGPEARLDWRDGTLFVDGRPLALEAPLEGIGRFDPPTVPLDAEGQGIPYATYGFAAQVAALSVDMDLGTVQLQRIVAAHDVGRAINPTLVEGQIHGGIAQGIGLALMEEYLPGRTENLHDYLIPTVGDVPAIECILVEDREPLGPYGAKGIGEPALVPTAPAILSAIRDATGAGITRIPALPHRVLEALREGARENAREGAREGARA</sequence>
<dbReference type="Pfam" id="PF02738">
    <property type="entry name" value="MoCoBD_1"/>
    <property type="match status" value="1"/>
</dbReference>
<dbReference type="Gene3D" id="3.10.20.30">
    <property type="match status" value="1"/>
</dbReference>
<dbReference type="SMART" id="SM01008">
    <property type="entry name" value="Ald_Xan_dh_C"/>
    <property type="match status" value="1"/>
</dbReference>
<dbReference type="Gene3D" id="1.10.150.120">
    <property type="entry name" value="[2Fe-2S]-binding domain"/>
    <property type="match status" value="1"/>
</dbReference>
<dbReference type="EMBL" id="JAUTWS010000001">
    <property type="protein sequence ID" value="MDO9706863.1"/>
    <property type="molecule type" value="Genomic_DNA"/>
</dbReference>
<dbReference type="InterPro" id="IPR037165">
    <property type="entry name" value="AldOxase/xan_DH_Mopterin-bd_sf"/>
</dbReference>
<gene>
    <name evidence="6" type="ORF">Q7A36_00815</name>
</gene>
<dbReference type="SUPFAM" id="SSF47741">
    <property type="entry name" value="CO dehydrogenase ISP C-domain like"/>
    <property type="match status" value="1"/>
</dbReference>
<dbReference type="Pfam" id="PF01799">
    <property type="entry name" value="Fer2_2"/>
    <property type="match status" value="1"/>
</dbReference>
<dbReference type="Pfam" id="PF20256">
    <property type="entry name" value="MoCoBD_2"/>
    <property type="match status" value="1"/>
</dbReference>
<dbReference type="InterPro" id="IPR001041">
    <property type="entry name" value="2Fe-2S_ferredoxin-type"/>
</dbReference>
<dbReference type="PANTHER" id="PTHR11908">
    <property type="entry name" value="XANTHINE DEHYDROGENASE"/>
    <property type="match status" value="1"/>
</dbReference>
<accession>A0ABT9DSK5</accession>
<comment type="caution">
    <text evidence="6">The sequence shown here is derived from an EMBL/GenBank/DDBJ whole genome shotgun (WGS) entry which is preliminary data.</text>
</comment>
<dbReference type="InterPro" id="IPR036010">
    <property type="entry name" value="2Fe-2S_ferredoxin-like_sf"/>
</dbReference>
<dbReference type="SUPFAM" id="SSF56003">
    <property type="entry name" value="Molybdenum cofactor-binding domain"/>
    <property type="match status" value="1"/>
</dbReference>
<dbReference type="RefSeq" id="WP_305101735.1">
    <property type="nucleotide sequence ID" value="NZ_JAUTWS010000001.1"/>
</dbReference>
<protein>
    <submittedName>
        <fullName evidence="6">Molybdopterin-dependent oxidoreductase</fullName>
    </submittedName>
</protein>
<evidence type="ECO:0000313" key="7">
    <source>
        <dbReference type="Proteomes" id="UP001243009"/>
    </source>
</evidence>
<dbReference type="SUPFAM" id="SSF54665">
    <property type="entry name" value="CO dehydrogenase molybdoprotein N-domain-like"/>
    <property type="match status" value="1"/>
</dbReference>
<keyword evidence="7" id="KW-1185">Reference proteome</keyword>
<evidence type="ECO:0000256" key="3">
    <source>
        <dbReference type="ARBA" id="ARBA00023002"/>
    </source>
</evidence>
<dbReference type="InterPro" id="IPR016208">
    <property type="entry name" value="Ald_Oxase/xanthine_DH-like"/>
</dbReference>
<proteinExistence type="inferred from homology"/>
<evidence type="ECO:0000256" key="4">
    <source>
        <dbReference type="ARBA" id="ARBA00023004"/>
    </source>
</evidence>
<dbReference type="InterPro" id="IPR046867">
    <property type="entry name" value="AldOxase/xan_DH_MoCoBD2"/>
</dbReference>
<dbReference type="SUPFAM" id="SSF54292">
    <property type="entry name" value="2Fe-2S ferredoxin-like"/>
    <property type="match status" value="1"/>
</dbReference>
<feature type="domain" description="2Fe-2S ferredoxin-type" evidence="5">
    <location>
        <begin position="4"/>
        <end position="80"/>
    </location>
</feature>
<reference evidence="6 7" key="1">
    <citation type="submission" date="2023-08" db="EMBL/GenBank/DDBJ databases">
        <title>The draft genome sequence of Paracraurococcus sp. LOR1-02.</title>
        <authorList>
            <person name="Kingkaew E."/>
            <person name="Tanasupawat S."/>
        </authorList>
    </citation>
    <scope>NUCLEOTIDE SEQUENCE [LARGE SCALE GENOMIC DNA]</scope>
    <source>
        <strain evidence="6 7">LOR1-02</strain>
    </source>
</reference>
<dbReference type="InterPro" id="IPR036884">
    <property type="entry name" value="2Fe-2S-bd_dom_sf"/>
</dbReference>
<evidence type="ECO:0000259" key="5">
    <source>
        <dbReference type="PROSITE" id="PS51085"/>
    </source>
</evidence>
<comment type="similarity">
    <text evidence="1">Belongs to the xanthine dehydrogenase family.</text>
</comment>
<dbReference type="CDD" id="cd00207">
    <property type="entry name" value="fer2"/>
    <property type="match status" value="1"/>
</dbReference>
<dbReference type="PROSITE" id="PS00197">
    <property type="entry name" value="2FE2S_FER_1"/>
    <property type="match status" value="1"/>
</dbReference>
<dbReference type="Gene3D" id="3.30.365.10">
    <property type="entry name" value="Aldehyde oxidase/xanthine dehydrogenase, molybdopterin binding domain"/>
    <property type="match status" value="4"/>
</dbReference>
<evidence type="ECO:0000256" key="1">
    <source>
        <dbReference type="ARBA" id="ARBA00006849"/>
    </source>
</evidence>
<dbReference type="InterPro" id="IPR012675">
    <property type="entry name" value="Beta-grasp_dom_sf"/>
</dbReference>
<keyword evidence="4" id="KW-0408">Iron</keyword>
<name>A0ABT9DSK5_9PROT</name>
<dbReference type="PANTHER" id="PTHR11908:SF157">
    <property type="entry name" value="XANTHINE DEHYDROGENASE SUBUNIT D-RELATED"/>
    <property type="match status" value="1"/>
</dbReference>
<evidence type="ECO:0000256" key="2">
    <source>
        <dbReference type="ARBA" id="ARBA00022723"/>
    </source>
</evidence>
<dbReference type="InterPro" id="IPR006058">
    <property type="entry name" value="2Fe2S_fd_BS"/>
</dbReference>
<keyword evidence="2" id="KW-0479">Metal-binding</keyword>
<dbReference type="Gene3D" id="3.90.1170.50">
    <property type="entry name" value="Aldehyde oxidase/xanthine dehydrogenase, a/b hammerhead"/>
    <property type="match status" value="1"/>
</dbReference>
<keyword evidence="3" id="KW-0560">Oxidoreductase</keyword>
<dbReference type="InterPro" id="IPR036856">
    <property type="entry name" value="Ald_Oxase/Xan_DH_a/b_sf"/>
</dbReference>
<evidence type="ECO:0000313" key="6">
    <source>
        <dbReference type="EMBL" id="MDO9706863.1"/>
    </source>
</evidence>
<dbReference type="Proteomes" id="UP001243009">
    <property type="component" value="Unassembled WGS sequence"/>
</dbReference>
<dbReference type="InterPro" id="IPR008274">
    <property type="entry name" value="AldOxase/xan_DH_MoCoBD1"/>
</dbReference>
<dbReference type="InterPro" id="IPR000674">
    <property type="entry name" value="Ald_Oxase/Xan_DH_a/b"/>
</dbReference>
<dbReference type="Pfam" id="PF00111">
    <property type="entry name" value="Fer2"/>
    <property type="match status" value="1"/>
</dbReference>
<dbReference type="Pfam" id="PF01315">
    <property type="entry name" value="Ald_Xan_dh_C"/>
    <property type="match status" value="1"/>
</dbReference>